<evidence type="ECO:0000256" key="1">
    <source>
        <dbReference type="SAM" id="MobiDB-lite"/>
    </source>
</evidence>
<sequence>MAQNSIISVLTEGNRPIKAGDIDCNTCNRYKVALATSLVDMQEKHRDRTLQLQRIYEELERRIDSRRRCRHRFLGIYKLIDLPSLSVGILVGALFGDNLLCTLRNAGYKIQLCLESFHKRNFLLSLPFSSSSSSSIPVEMEVASYDSLSTEPCSTSSSLPSLHPKALITDIHNLLSFCASRSTSLFDHSNLLAISHSAAGAVGVVVGAIGRMGETVRKQMAVVSTRVSKVLDLGEKEKKAEATEEEETKVRNDELKVEEEDCVKRMVEKRDVEERHIEESMNEVNEVMEEENEKAG</sequence>
<organism evidence="3">
    <name type="scientific">Polytomella parva</name>
    <dbReference type="NCBI Taxonomy" id="51329"/>
    <lineage>
        <taxon>Eukaryota</taxon>
        <taxon>Viridiplantae</taxon>
        <taxon>Chlorophyta</taxon>
        <taxon>core chlorophytes</taxon>
        <taxon>Chlorophyceae</taxon>
        <taxon>CS clade</taxon>
        <taxon>Chlamydomonadales</taxon>
        <taxon>Chlamydomonadaceae</taxon>
        <taxon>Polytomella</taxon>
    </lineage>
</organism>
<proteinExistence type="predicted"/>
<feature type="transmembrane region" description="Helical" evidence="2">
    <location>
        <begin position="191"/>
        <end position="210"/>
    </location>
</feature>
<keyword evidence="2" id="KW-0472">Membrane</keyword>
<gene>
    <name evidence="3" type="ORF">PPAR00522_LOCUS7925</name>
</gene>
<feature type="transmembrane region" description="Helical" evidence="2">
    <location>
        <begin position="76"/>
        <end position="95"/>
    </location>
</feature>
<name>A0A7S0UWV9_9CHLO</name>
<protein>
    <submittedName>
        <fullName evidence="3">Uncharacterized protein</fullName>
    </submittedName>
</protein>
<keyword evidence="2" id="KW-0812">Transmembrane</keyword>
<dbReference type="EMBL" id="HBFM01012640">
    <property type="protein sequence ID" value="CAD8771522.1"/>
    <property type="molecule type" value="Transcribed_RNA"/>
</dbReference>
<evidence type="ECO:0000313" key="3">
    <source>
        <dbReference type="EMBL" id="CAD8771522.1"/>
    </source>
</evidence>
<reference evidence="3" key="1">
    <citation type="submission" date="2021-01" db="EMBL/GenBank/DDBJ databases">
        <authorList>
            <person name="Corre E."/>
            <person name="Pelletier E."/>
            <person name="Niang G."/>
            <person name="Scheremetjew M."/>
            <person name="Finn R."/>
            <person name="Kale V."/>
            <person name="Holt S."/>
            <person name="Cochrane G."/>
            <person name="Meng A."/>
            <person name="Brown T."/>
            <person name="Cohen L."/>
        </authorList>
    </citation>
    <scope>NUCLEOTIDE SEQUENCE</scope>
    <source>
        <strain evidence="3">SAG 63-3</strain>
    </source>
</reference>
<feature type="compositionally biased region" description="Acidic residues" evidence="1">
    <location>
        <begin position="286"/>
        <end position="296"/>
    </location>
</feature>
<feature type="region of interest" description="Disordered" evidence="1">
    <location>
        <begin position="276"/>
        <end position="296"/>
    </location>
</feature>
<dbReference type="AlphaFoldDB" id="A0A7S0UWV9"/>
<evidence type="ECO:0000256" key="2">
    <source>
        <dbReference type="SAM" id="Phobius"/>
    </source>
</evidence>
<accession>A0A7S0UWV9</accession>
<keyword evidence="2" id="KW-1133">Transmembrane helix</keyword>